<dbReference type="EMBL" id="JARKIB010000260">
    <property type="protein sequence ID" value="KAJ7718791.1"/>
    <property type="molecule type" value="Genomic_DNA"/>
</dbReference>
<dbReference type="Proteomes" id="UP001215598">
    <property type="component" value="Unassembled WGS sequence"/>
</dbReference>
<protein>
    <submittedName>
        <fullName evidence="2">Uncharacterized protein</fullName>
    </submittedName>
</protein>
<accession>A0AAD7HEC7</accession>
<evidence type="ECO:0000313" key="2">
    <source>
        <dbReference type="EMBL" id="KAJ7718791.1"/>
    </source>
</evidence>
<proteinExistence type="predicted"/>
<feature type="region of interest" description="Disordered" evidence="1">
    <location>
        <begin position="1"/>
        <end position="22"/>
    </location>
</feature>
<gene>
    <name evidence="2" type="ORF">B0H16DRAFT_1475316</name>
</gene>
<evidence type="ECO:0000256" key="1">
    <source>
        <dbReference type="SAM" id="MobiDB-lite"/>
    </source>
</evidence>
<dbReference type="AlphaFoldDB" id="A0AAD7HEC7"/>
<reference evidence="2" key="1">
    <citation type="submission" date="2023-03" db="EMBL/GenBank/DDBJ databases">
        <title>Massive genome expansion in bonnet fungi (Mycena s.s.) driven by repeated elements and novel gene families across ecological guilds.</title>
        <authorList>
            <consortium name="Lawrence Berkeley National Laboratory"/>
            <person name="Harder C.B."/>
            <person name="Miyauchi S."/>
            <person name="Viragh M."/>
            <person name="Kuo A."/>
            <person name="Thoen E."/>
            <person name="Andreopoulos B."/>
            <person name="Lu D."/>
            <person name="Skrede I."/>
            <person name="Drula E."/>
            <person name="Henrissat B."/>
            <person name="Morin E."/>
            <person name="Kohler A."/>
            <person name="Barry K."/>
            <person name="LaButti K."/>
            <person name="Morin E."/>
            <person name="Salamov A."/>
            <person name="Lipzen A."/>
            <person name="Mereny Z."/>
            <person name="Hegedus B."/>
            <person name="Baldrian P."/>
            <person name="Stursova M."/>
            <person name="Weitz H."/>
            <person name="Taylor A."/>
            <person name="Grigoriev I.V."/>
            <person name="Nagy L.G."/>
            <person name="Martin F."/>
            <person name="Kauserud H."/>
        </authorList>
    </citation>
    <scope>NUCLEOTIDE SEQUENCE</scope>
    <source>
        <strain evidence="2">CBHHK182m</strain>
    </source>
</reference>
<comment type="caution">
    <text evidence="2">The sequence shown here is derived from an EMBL/GenBank/DDBJ whole genome shotgun (WGS) entry which is preliminary data.</text>
</comment>
<organism evidence="2 3">
    <name type="scientific">Mycena metata</name>
    <dbReference type="NCBI Taxonomy" id="1033252"/>
    <lineage>
        <taxon>Eukaryota</taxon>
        <taxon>Fungi</taxon>
        <taxon>Dikarya</taxon>
        <taxon>Basidiomycota</taxon>
        <taxon>Agaricomycotina</taxon>
        <taxon>Agaricomycetes</taxon>
        <taxon>Agaricomycetidae</taxon>
        <taxon>Agaricales</taxon>
        <taxon>Marasmiineae</taxon>
        <taxon>Mycenaceae</taxon>
        <taxon>Mycena</taxon>
    </lineage>
</organism>
<sequence>MRNKTPAAHCSSEEVMGKASSIHEQRLGPRRIWNASARIGVSLSQITERGITGSIPGAVLCLGELLVTMHRSHRSSEQDILSSWAIDVLHNAQVNSMPSNSSPFNQYAVSLLGANPVVFEPLLCVAGGIIFFCSVGRGNYTHAQKFRSHFTLGRPSFRSKTVHASASNAHAITS</sequence>
<evidence type="ECO:0000313" key="3">
    <source>
        <dbReference type="Proteomes" id="UP001215598"/>
    </source>
</evidence>
<keyword evidence="3" id="KW-1185">Reference proteome</keyword>
<name>A0AAD7HEC7_9AGAR</name>
<feature type="compositionally biased region" description="Basic and acidic residues" evidence="1">
    <location>
        <begin position="11"/>
        <end position="22"/>
    </location>
</feature>